<evidence type="ECO:0000313" key="2">
    <source>
        <dbReference type="Proteomes" id="UP000291142"/>
    </source>
</evidence>
<gene>
    <name evidence="1" type="ORF">EYD45_06485</name>
</gene>
<evidence type="ECO:0008006" key="3">
    <source>
        <dbReference type="Google" id="ProtNLM"/>
    </source>
</evidence>
<sequence>MTNFFYFNYELKTQLFILRTDIGTQQKVKQVKSFFDSNTDIIKWSIDTEDIDNVLKIKATKNLSEADIINQLKTQGFFCDVLPS</sequence>
<organism evidence="1 2">
    <name type="scientific">Hyunsoonleella flava</name>
    <dbReference type="NCBI Taxonomy" id="2527939"/>
    <lineage>
        <taxon>Bacteria</taxon>
        <taxon>Pseudomonadati</taxon>
        <taxon>Bacteroidota</taxon>
        <taxon>Flavobacteriia</taxon>
        <taxon>Flavobacteriales</taxon>
        <taxon>Flavobacteriaceae</taxon>
    </lineage>
</organism>
<dbReference type="Proteomes" id="UP000291142">
    <property type="component" value="Unassembled WGS sequence"/>
</dbReference>
<dbReference type="OrthoDB" id="1036397at2"/>
<proteinExistence type="predicted"/>
<evidence type="ECO:0000313" key="1">
    <source>
        <dbReference type="EMBL" id="TBN04905.1"/>
    </source>
</evidence>
<protein>
    <recommendedName>
        <fullName evidence="3">Copper chaperone</fullName>
    </recommendedName>
</protein>
<comment type="caution">
    <text evidence="1">The sequence shown here is derived from an EMBL/GenBank/DDBJ whole genome shotgun (WGS) entry which is preliminary data.</text>
</comment>
<reference evidence="1 2" key="1">
    <citation type="submission" date="2019-02" db="EMBL/GenBank/DDBJ databases">
        <title>Hyunsoonleella sp., isolated from marine sediment.</title>
        <authorList>
            <person name="Liu B.-T."/>
        </authorList>
    </citation>
    <scope>NUCLEOTIDE SEQUENCE [LARGE SCALE GENOMIC DNA]</scope>
    <source>
        <strain evidence="1 2">T58</strain>
    </source>
</reference>
<accession>A0A4Q9FKA3</accession>
<keyword evidence="2" id="KW-1185">Reference proteome</keyword>
<dbReference type="RefSeq" id="WP_130963724.1">
    <property type="nucleotide sequence ID" value="NZ_SIRT01000003.1"/>
</dbReference>
<dbReference type="AlphaFoldDB" id="A0A4Q9FKA3"/>
<dbReference type="EMBL" id="SIRT01000003">
    <property type="protein sequence ID" value="TBN04905.1"/>
    <property type="molecule type" value="Genomic_DNA"/>
</dbReference>
<name>A0A4Q9FKA3_9FLAO</name>